<sequence>MKFMKIVRPEIWGHRGARGLAPENTLPAFKLAAKLGVDGVELDVHLTKDGEVVVIHDDRVDRTTNGSGYVKDITFEELSKLDAGSKFGSQWSGTRVPRLREVLSNLKDCKFKVELKHGSTVYEGIEEKVLEEVKKFSRLDKVEFTSFDFDALQRLRELEARASLGLIFIGRPRWFLDVAKRLEATSLNSNISLVTKEDVKVSNQEGFRLGLWTVNEEWEMKKAWELCPDSITTDYPDKALRERRECSP</sequence>
<proteinExistence type="predicted"/>
<dbReference type="PANTHER" id="PTHR46211:SF14">
    <property type="entry name" value="GLYCEROPHOSPHODIESTER PHOSPHODIESTERASE"/>
    <property type="match status" value="1"/>
</dbReference>
<evidence type="ECO:0000313" key="3">
    <source>
        <dbReference type="Proteomes" id="UP000276741"/>
    </source>
</evidence>
<dbReference type="PROSITE" id="PS51704">
    <property type="entry name" value="GP_PDE"/>
    <property type="match status" value="1"/>
</dbReference>
<dbReference type="Gene3D" id="3.20.20.190">
    <property type="entry name" value="Phosphatidylinositol (PI) phosphodiesterase"/>
    <property type="match status" value="1"/>
</dbReference>
<protein>
    <submittedName>
        <fullName evidence="2">Glycerophosphoryl diester phosphodiesterase</fullName>
        <ecNumber evidence="2">3.1.4.46</ecNumber>
    </submittedName>
</protein>
<evidence type="ECO:0000313" key="2">
    <source>
        <dbReference type="EMBL" id="BBD73677.1"/>
    </source>
</evidence>
<dbReference type="PANTHER" id="PTHR46211">
    <property type="entry name" value="GLYCEROPHOSPHORYL DIESTER PHOSPHODIESTERASE"/>
    <property type="match status" value="1"/>
</dbReference>
<name>A0A348B675_9CREN</name>
<dbReference type="GO" id="GO:0008889">
    <property type="term" value="F:glycerophosphodiester phosphodiesterase activity"/>
    <property type="evidence" value="ECO:0007669"/>
    <property type="project" value="UniProtKB-EC"/>
</dbReference>
<dbReference type="KEGG" id="sacd:HS1genome_2066"/>
<keyword evidence="2" id="KW-0378">Hydrolase</keyword>
<reference evidence="3" key="1">
    <citation type="submission" date="2018-04" db="EMBL/GenBank/DDBJ databases">
        <title>Complete genome sequence of Sulfodiicoccus acidiphilus strain HS-1.</title>
        <authorList>
            <person name="Sakai H.D."/>
            <person name="Kurosawa N."/>
        </authorList>
    </citation>
    <scope>NUCLEOTIDE SEQUENCE [LARGE SCALE GENOMIC DNA]</scope>
    <source>
        <strain evidence="3">HS-1</strain>
    </source>
</reference>
<dbReference type="AlphaFoldDB" id="A0A348B675"/>
<evidence type="ECO:0000259" key="1">
    <source>
        <dbReference type="PROSITE" id="PS51704"/>
    </source>
</evidence>
<keyword evidence="3" id="KW-1185">Reference proteome</keyword>
<feature type="domain" description="GP-PDE" evidence="1">
    <location>
        <begin position="9"/>
        <end position="243"/>
    </location>
</feature>
<gene>
    <name evidence="2" type="ORF">HS1genome_2066</name>
</gene>
<dbReference type="Proteomes" id="UP000276741">
    <property type="component" value="Chromosome"/>
</dbReference>
<dbReference type="SUPFAM" id="SSF51695">
    <property type="entry name" value="PLC-like phosphodiesterases"/>
    <property type="match status" value="1"/>
</dbReference>
<dbReference type="GO" id="GO:0006629">
    <property type="term" value="P:lipid metabolic process"/>
    <property type="evidence" value="ECO:0007669"/>
    <property type="project" value="InterPro"/>
</dbReference>
<dbReference type="EMBL" id="AP018553">
    <property type="protein sequence ID" value="BBD73677.1"/>
    <property type="molecule type" value="Genomic_DNA"/>
</dbReference>
<accession>A0A348B675</accession>
<dbReference type="Pfam" id="PF03009">
    <property type="entry name" value="GDPD"/>
    <property type="match status" value="1"/>
</dbReference>
<dbReference type="InterPro" id="IPR017946">
    <property type="entry name" value="PLC-like_Pdiesterase_TIM-brl"/>
</dbReference>
<dbReference type="EC" id="3.1.4.46" evidence="2"/>
<dbReference type="InterPro" id="IPR030395">
    <property type="entry name" value="GP_PDE_dom"/>
</dbReference>
<organism evidence="2 3">
    <name type="scientific">Sulfodiicoccus acidiphilus</name>
    <dbReference type="NCBI Taxonomy" id="1670455"/>
    <lineage>
        <taxon>Archaea</taxon>
        <taxon>Thermoproteota</taxon>
        <taxon>Thermoprotei</taxon>
        <taxon>Sulfolobales</taxon>
        <taxon>Sulfolobaceae</taxon>
        <taxon>Sulfodiicoccus</taxon>
    </lineage>
</organism>